<protein>
    <submittedName>
        <fullName evidence="2">Cysteine-rich membrane protein 1</fullName>
    </submittedName>
</protein>
<dbReference type="VEuPathDB" id="GiardiaDB:SS50377_28513"/>
<sequence length="529" mass="57035">MVIGECERAGKPAKCASDKKQKLEKQYQGMGRCRMQPHNQGQLLSVFRYPESETQLITRLEPACGIGGQQNHCSAAQTNFQEVAQLNEALEGIPCVKFLGACQAVWEAHLFISIVGRGKSPKACLLRCRVRFLEVLLPRTCISQFTAPRPSRCTALIPVRVVGSCSSATRPNSETYLIYIYKLENTGKTVLTNIYFIDINTLFSSLVFGYNNLYTISSNIQQIRNWQVILYNGYSAIILASTLPKMIFAGTCDSVNARCQAGFYCPATGSTEVTCLPCSDDIKLGQGCYCVDNTAITNCRACAEQKCSQCIPGSFLEKDKCTLCSKGCGKCTRPDSCEACAEGYTMENDTCVRVCNSLKGCQNEFSTFCDLTVNRCVKCESNCTICSSKTVCNFCNSSSHTTTIDGTCTTICNNLQDGQYCKNGAPTSCAEGLDSACKCGDAVNCASCNDANAACETCLPNIVKAKGGACTECTDGYEVRGRLCWPKQDAGQQNKIGGGAIAGIIIGVLVVAGAIGGGLAYYFIKKARK</sequence>
<accession>V6LGE9</accession>
<dbReference type="PANTHER" id="PTHR45756">
    <property type="entry name" value="PALMITOYLTRANSFERASE"/>
    <property type="match status" value="1"/>
</dbReference>
<organism evidence="2">
    <name type="scientific">Spironucleus salmonicida</name>
    <dbReference type="NCBI Taxonomy" id="348837"/>
    <lineage>
        <taxon>Eukaryota</taxon>
        <taxon>Metamonada</taxon>
        <taxon>Diplomonadida</taxon>
        <taxon>Hexamitidae</taxon>
        <taxon>Hexamitinae</taxon>
        <taxon>Spironucleus</taxon>
    </lineage>
</organism>
<dbReference type="AlphaFoldDB" id="V6LGE9"/>
<evidence type="ECO:0000313" key="2">
    <source>
        <dbReference type="EMBL" id="EST42751.1"/>
    </source>
</evidence>
<keyword evidence="1" id="KW-0812">Transmembrane</keyword>
<reference evidence="2" key="1">
    <citation type="journal article" date="2014" name="PLoS Genet.">
        <title>The Genome of Spironucleus salmonicida Highlights a Fish Pathogen Adapted to Fluctuating Environments.</title>
        <authorList>
            <person name="Xu F."/>
            <person name="Jerlstrom-Hultqvist J."/>
            <person name="Einarsson E."/>
            <person name="Astvaldsson A."/>
            <person name="Svard S.G."/>
            <person name="Andersson J.O."/>
        </authorList>
    </citation>
    <scope>NUCLEOTIDE SEQUENCE</scope>
</reference>
<gene>
    <name evidence="2" type="ORF">SS50377_17609</name>
</gene>
<dbReference type="PANTHER" id="PTHR45756:SF1">
    <property type="entry name" value="PROTEIN KINASE DOMAIN CONTAINING PROTEIN"/>
    <property type="match status" value="1"/>
</dbReference>
<dbReference type="SMART" id="SM00261">
    <property type="entry name" value="FU"/>
    <property type="match status" value="3"/>
</dbReference>
<proteinExistence type="predicted"/>
<dbReference type="InterPro" id="IPR006212">
    <property type="entry name" value="Furin_repeat"/>
</dbReference>
<keyword evidence="1" id="KW-0472">Membrane</keyword>
<dbReference type="InterPro" id="IPR053215">
    <property type="entry name" value="TKL_Ser/Thr_kinase"/>
</dbReference>
<name>V6LGE9_9EUKA</name>
<dbReference type="EMBL" id="KI546155">
    <property type="protein sequence ID" value="EST42751.1"/>
    <property type="molecule type" value="Genomic_DNA"/>
</dbReference>
<dbReference type="SUPFAM" id="SSF57184">
    <property type="entry name" value="Growth factor receptor domain"/>
    <property type="match status" value="1"/>
</dbReference>
<keyword evidence="1" id="KW-1133">Transmembrane helix</keyword>
<dbReference type="InterPro" id="IPR009030">
    <property type="entry name" value="Growth_fac_rcpt_cys_sf"/>
</dbReference>
<feature type="transmembrane region" description="Helical" evidence="1">
    <location>
        <begin position="500"/>
        <end position="524"/>
    </location>
</feature>
<evidence type="ECO:0000256" key="1">
    <source>
        <dbReference type="SAM" id="Phobius"/>
    </source>
</evidence>